<evidence type="ECO:0000313" key="12">
    <source>
        <dbReference type="Proteomes" id="UP000051952"/>
    </source>
</evidence>
<organism evidence="11 12">
    <name type="scientific">Bodo saltans</name>
    <name type="common">Flagellated protozoan</name>
    <dbReference type="NCBI Taxonomy" id="75058"/>
    <lineage>
        <taxon>Eukaryota</taxon>
        <taxon>Discoba</taxon>
        <taxon>Euglenozoa</taxon>
        <taxon>Kinetoplastea</taxon>
        <taxon>Metakinetoplastina</taxon>
        <taxon>Eubodonida</taxon>
        <taxon>Bodonidae</taxon>
        <taxon>Bodo</taxon>
    </lineage>
</organism>
<dbReference type="EMBL" id="CYKH01001815">
    <property type="protein sequence ID" value="CUG90367.1"/>
    <property type="molecule type" value="Genomic_DNA"/>
</dbReference>
<name>A0A0S4JJU7_BODSA</name>
<keyword evidence="12" id="KW-1185">Reference proteome</keyword>
<dbReference type="Pfam" id="PF00378">
    <property type="entry name" value="ECH_1"/>
    <property type="match status" value="1"/>
</dbReference>
<dbReference type="GO" id="GO:0004300">
    <property type="term" value="F:enoyl-CoA hydratase activity"/>
    <property type="evidence" value="ECO:0007669"/>
    <property type="project" value="TreeGrafter"/>
</dbReference>
<dbReference type="InterPro" id="IPR006176">
    <property type="entry name" value="3-OHacyl-CoA_DH_NAD-bd"/>
</dbReference>
<dbReference type="InterPro" id="IPR050136">
    <property type="entry name" value="FA_oxidation_alpha_subunit"/>
</dbReference>
<dbReference type="UniPathway" id="UPA00659"/>
<dbReference type="FunFam" id="3.40.50.720:FF:000009">
    <property type="entry name" value="Fatty oxidation complex, alpha subunit"/>
    <property type="match status" value="1"/>
</dbReference>
<evidence type="ECO:0000259" key="10">
    <source>
        <dbReference type="Pfam" id="PF02737"/>
    </source>
</evidence>
<dbReference type="SUPFAM" id="SSF52096">
    <property type="entry name" value="ClpP/crotonase"/>
    <property type="match status" value="1"/>
</dbReference>
<comment type="pathway">
    <text evidence="1">Lipid metabolism; fatty acid beta-oxidation.</text>
</comment>
<keyword evidence="7" id="KW-0456">Lyase</keyword>
<reference evidence="12" key="1">
    <citation type="submission" date="2015-09" db="EMBL/GenBank/DDBJ databases">
        <authorList>
            <consortium name="Pathogen Informatics"/>
        </authorList>
    </citation>
    <scope>NUCLEOTIDE SEQUENCE [LARGE SCALE GENOMIC DNA]</scope>
    <source>
        <strain evidence="12">Lake Konstanz</strain>
    </source>
</reference>
<keyword evidence="8" id="KW-0511">Multifunctional enzyme</keyword>
<evidence type="ECO:0000256" key="1">
    <source>
        <dbReference type="ARBA" id="ARBA00005005"/>
    </source>
</evidence>
<keyword evidence="4" id="KW-0560">Oxidoreductase</keyword>
<keyword evidence="6" id="KW-0443">Lipid metabolism</keyword>
<evidence type="ECO:0000256" key="3">
    <source>
        <dbReference type="ARBA" id="ARBA00022832"/>
    </source>
</evidence>
<evidence type="ECO:0000259" key="9">
    <source>
        <dbReference type="Pfam" id="PF00725"/>
    </source>
</evidence>
<keyword evidence="5" id="KW-0520">NAD</keyword>
<dbReference type="InterPro" id="IPR001753">
    <property type="entry name" value="Enoyl-CoA_hydra/iso"/>
</dbReference>
<evidence type="ECO:0000256" key="7">
    <source>
        <dbReference type="ARBA" id="ARBA00023239"/>
    </source>
</evidence>
<dbReference type="GO" id="GO:0016509">
    <property type="term" value="F:long-chain (3S)-3-hydroxyacyl-CoA dehydrogenase (NAD+) activity"/>
    <property type="evidence" value="ECO:0007669"/>
    <property type="project" value="TreeGrafter"/>
</dbReference>
<evidence type="ECO:0000256" key="5">
    <source>
        <dbReference type="ARBA" id="ARBA00023027"/>
    </source>
</evidence>
<dbReference type="InterPro" id="IPR006108">
    <property type="entry name" value="3HC_DH_C"/>
</dbReference>
<evidence type="ECO:0000256" key="2">
    <source>
        <dbReference type="ARBA" id="ARBA00007005"/>
    </source>
</evidence>
<protein>
    <submittedName>
        <fullName evidence="11">Trifunctional enzyme alpha-like protein, putative</fullName>
    </submittedName>
</protein>
<dbReference type="InterPro" id="IPR036291">
    <property type="entry name" value="NAD(P)-bd_dom_sf"/>
</dbReference>
<keyword evidence="3" id="KW-0276">Fatty acid metabolism</keyword>
<dbReference type="Gene3D" id="3.90.226.10">
    <property type="entry name" value="2-enoyl-CoA Hydratase, Chain A, domain 1"/>
    <property type="match status" value="1"/>
</dbReference>
<dbReference type="PANTHER" id="PTHR43612:SF3">
    <property type="entry name" value="TRIFUNCTIONAL ENZYME SUBUNIT ALPHA, MITOCHONDRIAL"/>
    <property type="match status" value="1"/>
</dbReference>
<comment type="similarity">
    <text evidence="2">In the central section; belongs to the 3-hydroxyacyl-CoA dehydrogenase family.</text>
</comment>
<dbReference type="AlphaFoldDB" id="A0A0S4JJU7"/>
<accession>A0A0S4JJU7</accession>
<dbReference type="OrthoDB" id="5958943at2759"/>
<dbReference type="SUPFAM" id="SSF51735">
    <property type="entry name" value="NAD(P)-binding Rossmann-fold domains"/>
    <property type="match status" value="1"/>
</dbReference>
<sequence length="823" mass="88346">MIRRARLFQTVGVTSSLSSLMRSSTTTTATTAGAPVAAAPAAAAATPAAAAPAAAAVKAPKKASSFDKVLGEGRKWESHPAGEHITVYVDCNYFAWIVMDRAGSSANALGESFVASLSAALDITDKLVAANKAQVAVIASAKETFCVGADLEQMYPVTDKNIAEQASKGGQAIFNRIESSKYPVVAAINGLALGGGCELALACHHRLMSDKAAMGLPECLLGLLPGAGGTVRLQKLIGLSNALTWILTSGSNKADKCKRQGAVDAVIPGGDRWKGEGRFFEGVRSWIGLKLVGKPLKPAKRKNITLMDKFLERTPIGRGIVAKKSLTTLNEKTKGKYIGQYKALESVMFALQNPADKAYDKEAKLFAELLVTPEAKNQCSLYFLDDSMKKLEKKTGMAKDKIPVLKNTGVIGAGVMGSGIVHYFANKNYPVAVKDLKQEVVDKGIAMVEAEFGLAVKKKKLDEAGLKKKMSLIKGGTTDDIFKDCDVIVEAAVEVMSIKKKLVESLESSGVLDGKKLFATNTSSLSLTELQTVSKYPENIVGMHFFNPVAKMPLVEVIVGKKTSKEAAAAIFALALKTGKKPIIVGDAPGFLVNRILGVYMAEAGRLAIQDKADVAKIDATMLDFGMPMGPFRLLDEVGLDVACHVGPVLENGLKSKRFAVDSRMNKLVDDGLLGKKNNRGFYNYENGKDKGLNTDIVKKYINDGPSANISSSDILDRCVLLMVNEASYILAEGIAASAEDVDIGMIWGTGFPPFRGGLLQYADHRGIQKIVDRLTQLKDTLKDDRFEASPMLKEMAKGNKRFFPNRPFVPYVERSGFPKVQL</sequence>
<feature type="domain" description="3-hydroxyacyl-CoA dehydrogenase C-terminal" evidence="9">
    <location>
        <begin position="715"/>
        <end position="800"/>
    </location>
</feature>
<dbReference type="Gene3D" id="3.40.50.720">
    <property type="entry name" value="NAD(P)-binding Rossmann-like Domain"/>
    <property type="match status" value="1"/>
</dbReference>
<dbReference type="InterPro" id="IPR029045">
    <property type="entry name" value="ClpP/crotonase-like_dom_sf"/>
</dbReference>
<dbReference type="Proteomes" id="UP000051952">
    <property type="component" value="Unassembled WGS sequence"/>
</dbReference>
<evidence type="ECO:0000313" key="11">
    <source>
        <dbReference type="EMBL" id="CUG90367.1"/>
    </source>
</evidence>
<evidence type="ECO:0000256" key="4">
    <source>
        <dbReference type="ARBA" id="ARBA00023002"/>
    </source>
</evidence>
<dbReference type="Pfam" id="PF02737">
    <property type="entry name" value="3HCDH_N"/>
    <property type="match status" value="1"/>
</dbReference>
<dbReference type="GO" id="GO:0070403">
    <property type="term" value="F:NAD+ binding"/>
    <property type="evidence" value="ECO:0007669"/>
    <property type="project" value="InterPro"/>
</dbReference>
<dbReference type="Pfam" id="PF00725">
    <property type="entry name" value="3HCDH"/>
    <property type="match status" value="2"/>
</dbReference>
<dbReference type="GO" id="GO:0006635">
    <property type="term" value="P:fatty acid beta-oxidation"/>
    <property type="evidence" value="ECO:0007669"/>
    <property type="project" value="UniProtKB-UniPathway"/>
</dbReference>
<dbReference type="SUPFAM" id="SSF48179">
    <property type="entry name" value="6-phosphogluconate dehydrogenase C-terminal domain-like"/>
    <property type="match status" value="2"/>
</dbReference>
<proteinExistence type="inferred from homology"/>
<dbReference type="InterPro" id="IPR008927">
    <property type="entry name" value="6-PGluconate_DH-like_C_sf"/>
</dbReference>
<dbReference type="Gene3D" id="1.10.1040.50">
    <property type="match status" value="1"/>
</dbReference>
<dbReference type="CDD" id="cd06558">
    <property type="entry name" value="crotonase-like"/>
    <property type="match status" value="1"/>
</dbReference>
<gene>
    <name evidence="11" type="ORF">BSAL_26355</name>
</gene>
<evidence type="ECO:0000256" key="6">
    <source>
        <dbReference type="ARBA" id="ARBA00023098"/>
    </source>
</evidence>
<feature type="domain" description="3-hydroxyacyl-CoA dehydrogenase C-terminal" evidence="9">
    <location>
        <begin position="590"/>
        <end position="685"/>
    </location>
</feature>
<dbReference type="PANTHER" id="PTHR43612">
    <property type="entry name" value="TRIFUNCTIONAL ENZYME SUBUNIT ALPHA"/>
    <property type="match status" value="1"/>
</dbReference>
<dbReference type="GO" id="GO:0016507">
    <property type="term" value="C:mitochondrial fatty acid beta-oxidation multienzyme complex"/>
    <property type="evidence" value="ECO:0007669"/>
    <property type="project" value="TreeGrafter"/>
</dbReference>
<dbReference type="VEuPathDB" id="TriTrypDB:BSAL_26355"/>
<dbReference type="OMA" id="ESTTIRW"/>
<evidence type="ECO:0000256" key="8">
    <source>
        <dbReference type="ARBA" id="ARBA00023268"/>
    </source>
</evidence>
<feature type="domain" description="3-hydroxyacyl-CoA dehydrogenase NAD binding" evidence="10">
    <location>
        <begin position="408"/>
        <end position="587"/>
    </location>
</feature>